<dbReference type="InterPro" id="IPR023058">
    <property type="entry name" value="PPIase_PpiC_CS"/>
</dbReference>
<sequence>MTTTTPWLLRATMRTQSFLPKTLALSSALTLCLGAGVALVPLTASAQQANNSQQTYSSQRQQLDRVVAVVNDGAIMQSELDDRLVRIAGQAKAKGSALPPRAEFEQQVLERMVLETIQLQMASDAKLSVDDTRLNRQLRGIAESNGLSLEAFADQLEAGGTSLTQVREQVRREMLIRKVQQRQIGQRVSISNRDVERTLEQQGGANGGVIEENRARHILIEVTPERSAEEAQALAQKARQRIVQGEDFAAVARELSDDDGSALNGGELGWLRPGQTVPAFEDAMQALSVDQLSQPVRSQFGFHLIDVEERREKNVSQKEQREGARQAIFQRRANEEMTTWQRELRSQAFVDIRL</sequence>
<evidence type="ECO:0000259" key="7">
    <source>
        <dbReference type="PROSITE" id="PS50198"/>
    </source>
</evidence>
<dbReference type="PANTHER" id="PTHR47637:SF1">
    <property type="entry name" value="CHAPERONE SURA"/>
    <property type="match status" value="1"/>
</dbReference>
<dbReference type="PANTHER" id="PTHR47637">
    <property type="entry name" value="CHAPERONE SURA"/>
    <property type="match status" value="1"/>
</dbReference>
<keyword evidence="9" id="KW-1185">Reference proteome</keyword>
<dbReference type="InterPro" id="IPR015391">
    <property type="entry name" value="SurA_N"/>
</dbReference>
<feature type="domain" description="PpiC" evidence="7">
    <location>
        <begin position="210"/>
        <end position="309"/>
    </location>
</feature>
<dbReference type="Gene3D" id="3.10.50.40">
    <property type="match status" value="1"/>
</dbReference>
<dbReference type="Pfam" id="PF00639">
    <property type="entry name" value="Rotamase"/>
    <property type="match status" value="1"/>
</dbReference>
<dbReference type="STRING" id="29571.SAMN05878437_1192"/>
<keyword evidence="4" id="KW-0143">Chaperone</keyword>
<dbReference type="Gene3D" id="1.10.4030.10">
    <property type="entry name" value="Porin chaperone SurA, peptide-binding domain"/>
    <property type="match status" value="1"/>
</dbReference>
<dbReference type="AlphaFoldDB" id="A0A1M7FZT4"/>
<dbReference type="GO" id="GO:0003755">
    <property type="term" value="F:peptidyl-prolyl cis-trans isomerase activity"/>
    <property type="evidence" value="ECO:0007669"/>
    <property type="project" value="UniProtKB-KW"/>
</dbReference>
<keyword evidence="5 6" id="KW-0413">Isomerase</keyword>
<dbReference type="PROSITE" id="PS50198">
    <property type="entry name" value="PPIC_PPIASE_2"/>
    <property type="match status" value="1"/>
</dbReference>
<evidence type="ECO:0000256" key="6">
    <source>
        <dbReference type="PROSITE-ProRule" id="PRU00278"/>
    </source>
</evidence>
<dbReference type="InterPro" id="IPR046357">
    <property type="entry name" value="PPIase_dom_sf"/>
</dbReference>
<evidence type="ECO:0000256" key="4">
    <source>
        <dbReference type="ARBA" id="ARBA00023186"/>
    </source>
</evidence>
<evidence type="ECO:0000313" key="8">
    <source>
        <dbReference type="EMBL" id="SHM09541.1"/>
    </source>
</evidence>
<dbReference type="InterPro" id="IPR050280">
    <property type="entry name" value="OMP_Chaperone_SurA"/>
</dbReference>
<dbReference type="InterPro" id="IPR027304">
    <property type="entry name" value="Trigger_fact/SurA_dom_sf"/>
</dbReference>
<evidence type="ECO:0000256" key="5">
    <source>
        <dbReference type="ARBA" id="ARBA00023235"/>
    </source>
</evidence>
<reference evidence="8 9" key="1">
    <citation type="submission" date="2016-11" db="EMBL/GenBank/DDBJ databases">
        <authorList>
            <person name="Jaros S."/>
            <person name="Januszkiewicz K."/>
            <person name="Wedrychowicz H."/>
        </authorList>
    </citation>
    <scope>NUCLEOTIDE SEQUENCE [LARGE SCALE GENOMIC DNA]</scope>
    <source>
        <strain evidence="8 9">ACAM 12</strain>
    </source>
</reference>
<dbReference type="Pfam" id="PF09312">
    <property type="entry name" value="SurA_N"/>
    <property type="match status" value="1"/>
</dbReference>
<organism evidence="8 9">
    <name type="scientific">Vreelandella subglaciescola</name>
    <dbReference type="NCBI Taxonomy" id="29571"/>
    <lineage>
        <taxon>Bacteria</taxon>
        <taxon>Pseudomonadati</taxon>
        <taxon>Pseudomonadota</taxon>
        <taxon>Gammaproteobacteria</taxon>
        <taxon>Oceanospirillales</taxon>
        <taxon>Halomonadaceae</taxon>
        <taxon>Vreelandella</taxon>
    </lineage>
</organism>
<dbReference type="SUPFAM" id="SSF54534">
    <property type="entry name" value="FKBP-like"/>
    <property type="match status" value="1"/>
</dbReference>
<evidence type="ECO:0000313" key="9">
    <source>
        <dbReference type="Proteomes" id="UP000190911"/>
    </source>
</evidence>
<accession>A0A1M7FZT4</accession>
<dbReference type="EMBL" id="LT670847">
    <property type="protein sequence ID" value="SHM09541.1"/>
    <property type="molecule type" value="Genomic_DNA"/>
</dbReference>
<dbReference type="InterPro" id="IPR000297">
    <property type="entry name" value="PPIase_PpiC"/>
</dbReference>
<keyword evidence="2" id="KW-0574">Periplasm</keyword>
<dbReference type="SUPFAM" id="SSF109998">
    <property type="entry name" value="Triger factor/SurA peptide-binding domain-like"/>
    <property type="match status" value="1"/>
</dbReference>
<evidence type="ECO:0000256" key="3">
    <source>
        <dbReference type="ARBA" id="ARBA00023110"/>
    </source>
</evidence>
<dbReference type="RefSeq" id="WP_231897239.1">
    <property type="nucleotide sequence ID" value="NZ_LT670847.1"/>
</dbReference>
<proteinExistence type="predicted"/>
<evidence type="ECO:0000256" key="2">
    <source>
        <dbReference type="ARBA" id="ARBA00022764"/>
    </source>
</evidence>
<dbReference type="PROSITE" id="PS01096">
    <property type="entry name" value="PPIC_PPIASE_1"/>
    <property type="match status" value="1"/>
</dbReference>
<dbReference type="Proteomes" id="UP000190911">
    <property type="component" value="Chromosome I"/>
</dbReference>
<evidence type="ECO:0000256" key="1">
    <source>
        <dbReference type="ARBA" id="ARBA00022729"/>
    </source>
</evidence>
<protein>
    <submittedName>
        <fullName evidence="8">Peptidyl-prolyl cis-trans isomerase SurA</fullName>
    </submittedName>
</protein>
<dbReference type="FunCoup" id="A0A1M7FZT4">
    <property type="interactions" value="163"/>
</dbReference>
<dbReference type="InParanoid" id="A0A1M7FZT4"/>
<keyword evidence="1" id="KW-0732">Signal</keyword>
<name>A0A1M7FZT4_9GAMM</name>
<keyword evidence="3 6" id="KW-0697">Rotamase</keyword>
<gene>
    <name evidence="8" type="ORF">SAMN05878437_1192</name>
</gene>